<protein>
    <submittedName>
        <fullName evidence="2">Uncharacterized protein</fullName>
    </submittedName>
</protein>
<proteinExistence type="predicted"/>
<name>A0ABP8GET3_9BURK</name>
<gene>
    <name evidence="2" type="ORF">GCM10023144_02930</name>
</gene>
<evidence type="ECO:0000313" key="3">
    <source>
        <dbReference type="Proteomes" id="UP001501671"/>
    </source>
</evidence>
<dbReference type="RefSeq" id="WP_345245578.1">
    <property type="nucleotide sequence ID" value="NZ_BAABFO010000001.1"/>
</dbReference>
<dbReference type="EMBL" id="BAABFO010000001">
    <property type="protein sequence ID" value="GAA4322707.1"/>
    <property type="molecule type" value="Genomic_DNA"/>
</dbReference>
<keyword evidence="3" id="KW-1185">Reference proteome</keyword>
<accession>A0ABP8GET3</accession>
<evidence type="ECO:0000256" key="1">
    <source>
        <dbReference type="SAM" id="MobiDB-lite"/>
    </source>
</evidence>
<dbReference type="Proteomes" id="UP001501671">
    <property type="component" value="Unassembled WGS sequence"/>
</dbReference>
<evidence type="ECO:0000313" key="2">
    <source>
        <dbReference type="EMBL" id="GAA4322707.1"/>
    </source>
</evidence>
<organism evidence="2 3">
    <name type="scientific">Pigmentiphaga soli</name>
    <dbReference type="NCBI Taxonomy" id="1007095"/>
    <lineage>
        <taxon>Bacteria</taxon>
        <taxon>Pseudomonadati</taxon>
        <taxon>Pseudomonadota</taxon>
        <taxon>Betaproteobacteria</taxon>
        <taxon>Burkholderiales</taxon>
        <taxon>Alcaligenaceae</taxon>
        <taxon>Pigmentiphaga</taxon>
    </lineage>
</organism>
<sequence>MSGMARVFDYTAEDGWRYGVWINLAQQPDTGRYDGRAQVYEGKVEDSAYVGNSLTIPPFDANSDDAAFRLALERVIQALRDGVLRTPGVLGRGATPAGTAVAASDARGEPVPTARAAASERSSRP</sequence>
<comment type="caution">
    <text evidence="2">The sequence shown here is derived from an EMBL/GenBank/DDBJ whole genome shotgun (WGS) entry which is preliminary data.</text>
</comment>
<feature type="region of interest" description="Disordered" evidence="1">
    <location>
        <begin position="87"/>
        <end position="125"/>
    </location>
</feature>
<reference evidence="3" key="1">
    <citation type="journal article" date="2019" name="Int. J. Syst. Evol. Microbiol.">
        <title>The Global Catalogue of Microorganisms (GCM) 10K type strain sequencing project: providing services to taxonomists for standard genome sequencing and annotation.</title>
        <authorList>
            <consortium name="The Broad Institute Genomics Platform"/>
            <consortium name="The Broad Institute Genome Sequencing Center for Infectious Disease"/>
            <person name="Wu L."/>
            <person name="Ma J."/>
        </authorList>
    </citation>
    <scope>NUCLEOTIDE SEQUENCE [LARGE SCALE GENOMIC DNA]</scope>
    <source>
        <strain evidence="3">JCM 17666</strain>
    </source>
</reference>
<feature type="compositionally biased region" description="Low complexity" evidence="1">
    <location>
        <begin position="114"/>
        <end position="125"/>
    </location>
</feature>